<dbReference type="AlphaFoldDB" id="A0A354LZ74"/>
<sequence length="318" mass="37015">MHNLIFEYLMNLRNCIYIIVLLGVIESFCCEPLFAKRKKDKIEEVEPSAEELFVKNNFEEKRCAEWTKGRRFIYVSDDLSLLLKPEQDTVPMHVSFKNKIFTFEGMIEKSILGQAQYAVLIFDCEGIKYQYRTEKTIKEIKDSDYKPLLPDMVAEEDVLKAQKMLIGKTLYIKTSIWYDESGLEIGGHKFVPVVIKDILPGDKVLPIKFVFEDNAGKTANVLGTLFPETLATQYTTFDRLFSFENPRHQYKTISDVNWDLITKSKVMKGMTKDECRLSLGRPNDVRRIPTYGGLKEQWFYNTGSYLFFEDGILTDFRL</sequence>
<dbReference type="Proteomes" id="UP000262954">
    <property type="component" value="Unassembled WGS sequence"/>
</dbReference>
<name>A0A354LZ74_9BACT</name>
<organism evidence="1 2">
    <name type="scientific">Coprobacter fastidiosus</name>
    <dbReference type="NCBI Taxonomy" id="1099853"/>
    <lineage>
        <taxon>Bacteria</taxon>
        <taxon>Pseudomonadati</taxon>
        <taxon>Bacteroidota</taxon>
        <taxon>Bacteroidia</taxon>
        <taxon>Bacteroidales</taxon>
        <taxon>Barnesiellaceae</taxon>
        <taxon>Coprobacter</taxon>
    </lineage>
</organism>
<evidence type="ECO:0000313" key="1">
    <source>
        <dbReference type="EMBL" id="HBJ07563.1"/>
    </source>
</evidence>
<comment type="caution">
    <text evidence="1">The sequence shown here is derived from an EMBL/GenBank/DDBJ whole genome shotgun (WGS) entry which is preliminary data.</text>
</comment>
<dbReference type="EMBL" id="DNWC01000017">
    <property type="protein sequence ID" value="HBJ07563.1"/>
    <property type="molecule type" value="Genomic_DNA"/>
</dbReference>
<accession>A0A354LZ74</accession>
<gene>
    <name evidence="1" type="ORF">DDY73_01025</name>
</gene>
<proteinExistence type="predicted"/>
<evidence type="ECO:0000313" key="2">
    <source>
        <dbReference type="Proteomes" id="UP000262954"/>
    </source>
</evidence>
<protein>
    <submittedName>
        <fullName evidence="1">Uncharacterized protein</fullName>
    </submittedName>
</protein>
<reference evidence="1 2" key="1">
    <citation type="journal article" date="2018" name="Nat. Biotechnol.">
        <title>A standardized bacterial taxonomy based on genome phylogeny substantially revises the tree of life.</title>
        <authorList>
            <person name="Parks D.H."/>
            <person name="Chuvochina M."/>
            <person name="Waite D.W."/>
            <person name="Rinke C."/>
            <person name="Skarshewski A."/>
            <person name="Chaumeil P.A."/>
            <person name="Hugenholtz P."/>
        </authorList>
    </citation>
    <scope>NUCLEOTIDE SEQUENCE [LARGE SCALE GENOMIC DNA]</scope>
    <source>
        <strain evidence="1">UBA11482</strain>
    </source>
</reference>